<keyword evidence="8 10" id="KW-0807">Transducer</keyword>
<evidence type="ECO:0000256" key="6">
    <source>
        <dbReference type="ARBA" id="ARBA00022989"/>
    </source>
</evidence>
<keyword evidence="5 11" id="KW-0812">Transmembrane</keyword>
<keyword evidence="6 11" id="KW-1133">Transmembrane helix</keyword>
<dbReference type="Gene3D" id="3.30.450.20">
    <property type="entry name" value="PAS domain"/>
    <property type="match status" value="2"/>
</dbReference>
<dbReference type="CDD" id="cd12912">
    <property type="entry name" value="PDC2_MCP_like"/>
    <property type="match status" value="1"/>
</dbReference>
<evidence type="ECO:0000256" key="7">
    <source>
        <dbReference type="ARBA" id="ARBA00023136"/>
    </source>
</evidence>
<keyword evidence="7 11" id="KW-0472">Membrane</keyword>
<dbReference type="InterPro" id="IPR003660">
    <property type="entry name" value="HAMP_dom"/>
</dbReference>
<evidence type="ECO:0000256" key="9">
    <source>
        <dbReference type="ARBA" id="ARBA00029447"/>
    </source>
</evidence>
<evidence type="ECO:0000256" key="3">
    <source>
        <dbReference type="ARBA" id="ARBA00022481"/>
    </source>
</evidence>
<organism evidence="14 15">
    <name type="scientific">Pseudomonas frederiksbergensis</name>
    <dbReference type="NCBI Taxonomy" id="104087"/>
    <lineage>
        <taxon>Bacteria</taxon>
        <taxon>Pseudomonadati</taxon>
        <taxon>Pseudomonadota</taxon>
        <taxon>Gammaproteobacteria</taxon>
        <taxon>Pseudomonadales</taxon>
        <taxon>Pseudomonadaceae</taxon>
        <taxon>Pseudomonas</taxon>
    </lineage>
</organism>
<evidence type="ECO:0000256" key="4">
    <source>
        <dbReference type="ARBA" id="ARBA00022500"/>
    </source>
</evidence>
<dbReference type="GO" id="GO:0007165">
    <property type="term" value="P:signal transduction"/>
    <property type="evidence" value="ECO:0007669"/>
    <property type="project" value="UniProtKB-KW"/>
</dbReference>
<evidence type="ECO:0000256" key="8">
    <source>
        <dbReference type="ARBA" id="ARBA00023224"/>
    </source>
</evidence>
<dbReference type="InterPro" id="IPR004089">
    <property type="entry name" value="MCPsignal_dom"/>
</dbReference>
<dbReference type="Pfam" id="PF00672">
    <property type="entry name" value="HAMP"/>
    <property type="match status" value="1"/>
</dbReference>
<keyword evidence="2" id="KW-1003">Cell membrane</keyword>
<evidence type="ECO:0000256" key="2">
    <source>
        <dbReference type="ARBA" id="ARBA00022475"/>
    </source>
</evidence>
<dbReference type="PROSITE" id="PS50111">
    <property type="entry name" value="CHEMOTAXIS_TRANSDUC_2"/>
    <property type="match status" value="1"/>
</dbReference>
<dbReference type="PROSITE" id="PS50885">
    <property type="entry name" value="HAMP"/>
    <property type="match status" value="1"/>
</dbReference>
<comment type="subcellular location">
    <subcellularLocation>
        <location evidence="1">Cell membrane</location>
        <topology evidence="1">Multi-pass membrane protein</topology>
    </subcellularLocation>
</comment>
<dbReference type="Proteomes" id="UP000218385">
    <property type="component" value="Chromosome"/>
</dbReference>
<feature type="domain" description="HAMP" evidence="13">
    <location>
        <begin position="317"/>
        <end position="371"/>
    </location>
</feature>
<dbReference type="GO" id="GO:0005886">
    <property type="term" value="C:plasma membrane"/>
    <property type="evidence" value="ECO:0007669"/>
    <property type="project" value="UniProtKB-SubCell"/>
</dbReference>
<reference evidence="14 15" key="1">
    <citation type="submission" date="2017-09" db="EMBL/GenBank/DDBJ databases">
        <title>Complete Genome sequence of Lysobacter capsici KNU-15.</title>
        <authorList>
            <person name="Kim M.-C."/>
            <person name="Yi H."/>
            <person name="Lee D.-W."/>
            <person name="Shin J.-H."/>
        </authorList>
    </citation>
    <scope>NUCLEOTIDE SEQUENCE [LARGE SCALE GENOMIC DNA]</scope>
    <source>
        <strain evidence="14 15">KNU-15</strain>
    </source>
</reference>
<dbReference type="PANTHER" id="PTHR32089:SF119">
    <property type="entry name" value="METHYL-ACCEPTING CHEMOTAXIS PROTEIN CTPL"/>
    <property type="match status" value="1"/>
</dbReference>
<evidence type="ECO:0000256" key="10">
    <source>
        <dbReference type="PROSITE-ProRule" id="PRU00284"/>
    </source>
</evidence>
<gene>
    <name evidence="14" type="ORF">CNN82_17710</name>
</gene>
<dbReference type="EMBL" id="CP023466">
    <property type="protein sequence ID" value="ATE78177.1"/>
    <property type="molecule type" value="Genomic_DNA"/>
</dbReference>
<evidence type="ECO:0000259" key="13">
    <source>
        <dbReference type="PROSITE" id="PS50885"/>
    </source>
</evidence>
<dbReference type="Gene3D" id="1.10.287.950">
    <property type="entry name" value="Methyl-accepting chemotaxis protein"/>
    <property type="match status" value="1"/>
</dbReference>
<evidence type="ECO:0000256" key="11">
    <source>
        <dbReference type="SAM" id="Phobius"/>
    </source>
</evidence>
<feature type="transmembrane region" description="Helical" evidence="11">
    <location>
        <begin position="7"/>
        <end position="27"/>
    </location>
</feature>
<dbReference type="InterPro" id="IPR033479">
    <property type="entry name" value="dCache_1"/>
</dbReference>
<accession>A0AB33ECQ8</accession>
<feature type="transmembrane region" description="Helical" evidence="11">
    <location>
        <begin position="293"/>
        <end position="320"/>
    </location>
</feature>
<keyword evidence="4" id="KW-0145">Chemotaxis</keyword>
<dbReference type="CDD" id="cd06225">
    <property type="entry name" value="HAMP"/>
    <property type="match status" value="1"/>
</dbReference>
<name>A0AB33ECQ8_9PSED</name>
<protein>
    <submittedName>
        <fullName evidence="14">Chemotaxis protein</fullName>
    </submittedName>
</protein>
<dbReference type="Pfam" id="PF00015">
    <property type="entry name" value="MCPsignal"/>
    <property type="match status" value="1"/>
</dbReference>
<feature type="domain" description="Methyl-accepting transducer" evidence="12">
    <location>
        <begin position="376"/>
        <end position="612"/>
    </location>
</feature>
<evidence type="ECO:0000256" key="1">
    <source>
        <dbReference type="ARBA" id="ARBA00004651"/>
    </source>
</evidence>
<proteinExistence type="inferred from homology"/>
<dbReference type="GO" id="GO:0006935">
    <property type="term" value="P:chemotaxis"/>
    <property type="evidence" value="ECO:0007669"/>
    <property type="project" value="UniProtKB-KW"/>
</dbReference>
<dbReference type="FunFam" id="1.10.287.950:FF:000001">
    <property type="entry name" value="Methyl-accepting chemotaxis sensory transducer"/>
    <property type="match status" value="1"/>
</dbReference>
<comment type="similarity">
    <text evidence="9">Belongs to the methyl-accepting chemotaxis (MCP) protein family.</text>
</comment>
<dbReference type="Pfam" id="PF02743">
    <property type="entry name" value="dCache_1"/>
    <property type="match status" value="1"/>
</dbReference>
<evidence type="ECO:0000256" key="5">
    <source>
        <dbReference type="ARBA" id="ARBA00022692"/>
    </source>
</evidence>
<dbReference type="SMART" id="SM00283">
    <property type="entry name" value="MA"/>
    <property type="match status" value="1"/>
</dbReference>
<evidence type="ECO:0000313" key="14">
    <source>
        <dbReference type="EMBL" id="ATE78177.1"/>
    </source>
</evidence>
<dbReference type="CDD" id="cd11386">
    <property type="entry name" value="MCP_signal"/>
    <property type="match status" value="1"/>
</dbReference>
<evidence type="ECO:0000313" key="15">
    <source>
        <dbReference type="Proteomes" id="UP000218385"/>
    </source>
</evidence>
<evidence type="ECO:0000259" key="12">
    <source>
        <dbReference type="PROSITE" id="PS50111"/>
    </source>
</evidence>
<dbReference type="SUPFAM" id="SSF58104">
    <property type="entry name" value="Methyl-accepting chemotaxis protein (MCP) signaling domain"/>
    <property type="match status" value="1"/>
</dbReference>
<dbReference type="SMART" id="SM00304">
    <property type="entry name" value="HAMP"/>
    <property type="match status" value="1"/>
</dbReference>
<dbReference type="CDD" id="cd18773">
    <property type="entry name" value="PDC1_HK_sensor"/>
    <property type="match status" value="1"/>
</dbReference>
<keyword evidence="3" id="KW-0488">Methylation</keyword>
<dbReference type="PANTHER" id="PTHR32089">
    <property type="entry name" value="METHYL-ACCEPTING CHEMOTAXIS PROTEIN MCPB"/>
    <property type="match status" value="1"/>
</dbReference>
<dbReference type="AlphaFoldDB" id="A0AB33ECQ8"/>
<sequence>MSIKLKLTWAFALIACVPMLLFSGWVIDGLRNAARDDFIEGSSREIRQIENTVQVFFDSIEQNVRYLANHPLLKGLEGDTKQYTENTPNRATASASEQAVSALFEDFRRSHPTYAYLYLGTPEGGAVFSPGDPDLVGYDPRSRPWYEKALKQPGEAIRTGTYYWARDNVSLLGTGSTFSNSAGAMAGVINVDVSLAQLTDTVKKITLGQGGYLLMVEDDGNVLVDPRHPEYTLKPLKDLGPGYAELAASQHGFREVEIDGQRYMANVWPSEKLGWVFIGLIPYDEVMTEATRMAWSVVLGALFLALTFALIGSLFAGLIVRPIQQVSGGLSEIAQGGGSLGRRLEVRGRDEAAQLAKGFNQFIGAIRELIQSIAASSTRVLAHASTSAVAAADMAAIAGRQRENVDLVSAAFNEMVATAHEVARSCSQAAISADRGQHQAQMGQTEVEAAVNEVDQLSIDLGKATDAMRQLEQDSHDIQSILGTIRSIAEQTNLLALNAAIEAARAGEQGRGFAVVADEVRALAKRTADSTEEINDMLQGLAKRTGQTSVQMYASLEVSRSSVHRINAVRENFSVIRASVESIRDMTTQIAAAAEEQHRAAEGINQSIGLIHGDGFHLAQLTDTAKAKSAELAHVSDELDVLVRRFNLD</sequence>